<evidence type="ECO:0000256" key="3">
    <source>
        <dbReference type="ARBA" id="ARBA00022448"/>
    </source>
</evidence>
<feature type="transmembrane region" description="Helical" evidence="7">
    <location>
        <begin position="220"/>
        <end position="238"/>
    </location>
</feature>
<dbReference type="Gene3D" id="3.40.50.720">
    <property type="entry name" value="NAD(P)-binding Rossmann-like Domain"/>
    <property type="match status" value="1"/>
</dbReference>
<evidence type="ECO:0000256" key="4">
    <source>
        <dbReference type="ARBA" id="ARBA00022692"/>
    </source>
</evidence>
<feature type="transmembrane region" description="Helical" evidence="7">
    <location>
        <begin position="298"/>
        <end position="318"/>
    </location>
</feature>
<feature type="transmembrane region" description="Helical" evidence="7">
    <location>
        <begin position="89"/>
        <end position="112"/>
    </location>
</feature>
<dbReference type="InterPro" id="IPR038770">
    <property type="entry name" value="Na+/solute_symporter_sf"/>
</dbReference>
<dbReference type="Pfam" id="PF00999">
    <property type="entry name" value="Na_H_Exchanger"/>
    <property type="match status" value="1"/>
</dbReference>
<dbReference type="PANTHER" id="PTHR42751">
    <property type="entry name" value="SODIUM/HYDROGEN EXCHANGER FAMILY/TRKA DOMAIN PROTEIN"/>
    <property type="match status" value="1"/>
</dbReference>
<accession>A0ABD5PH84</accession>
<feature type="transmembrane region" description="Helical" evidence="7">
    <location>
        <begin position="33"/>
        <end position="51"/>
    </location>
</feature>
<evidence type="ECO:0000259" key="9">
    <source>
        <dbReference type="Pfam" id="PF02254"/>
    </source>
</evidence>
<evidence type="ECO:0000259" key="8">
    <source>
        <dbReference type="Pfam" id="PF00999"/>
    </source>
</evidence>
<evidence type="ECO:0000256" key="2">
    <source>
        <dbReference type="ARBA" id="ARBA00005551"/>
    </source>
</evidence>
<protein>
    <submittedName>
        <fullName evidence="10">Cation:proton antiporter</fullName>
    </submittedName>
</protein>
<evidence type="ECO:0000256" key="5">
    <source>
        <dbReference type="ARBA" id="ARBA00022989"/>
    </source>
</evidence>
<feature type="transmembrane region" description="Helical" evidence="7">
    <location>
        <begin position="118"/>
        <end position="138"/>
    </location>
</feature>
<dbReference type="GO" id="GO:0016020">
    <property type="term" value="C:membrane"/>
    <property type="evidence" value="ECO:0007669"/>
    <property type="project" value="UniProtKB-SubCell"/>
</dbReference>
<feature type="transmembrane region" description="Helical" evidence="7">
    <location>
        <begin position="330"/>
        <end position="351"/>
    </location>
</feature>
<comment type="caution">
    <text evidence="10">The sequence shown here is derived from an EMBL/GenBank/DDBJ whole genome shotgun (WGS) entry which is preliminary data.</text>
</comment>
<feature type="transmembrane region" description="Helical" evidence="7">
    <location>
        <begin position="150"/>
        <end position="169"/>
    </location>
</feature>
<gene>
    <name evidence="10" type="ORF">ACFO0N_20220</name>
</gene>
<dbReference type="InterPro" id="IPR006153">
    <property type="entry name" value="Cation/H_exchanger_TM"/>
</dbReference>
<dbReference type="Pfam" id="PF02254">
    <property type="entry name" value="TrkA_N"/>
    <property type="match status" value="1"/>
</dbReference>
<feature type="domain" description="RCK N-terminal" evidence="9">
    <location>
        <begin position="411"/>
        <end position="521"/>
    </location>
</feature>
<dbReference type="InterPro" id="IPR003148">
    <property type="entry name" value="RCK_N"/>
</dbReference>
<keyword evidence="3" id="KW-0813">Transport</keyword>
<feature type="transmembrane region" description="Helical" evidence="7">
    <location>
        <begin position="357"/>
        <end position="376"/>
    </location>
</feature>
<feature type="transmembrane region" description="Helical" evidence="7">
    <location>
        <begin position="6"/>
        <end position="26"/>
    </location>
</feature>
<reference evidence="10 11" key="1">
    <citation type="journal article" date="2019" name="Int. J. Syst. Evol. Microbiol.">
        <title>The Global Catalogue of Microorganisms (GCM) 10K type strain sequencing project: providing services to taxonomists for standard genome sequencing and annotation.</title>
        <authorList>
            <consortium name="The Broad Institute Genomics Platform"/>
            <consortium name="The Broad Institute Genome Sequencing Center for Infectious Disease"/>
            <person name="Wu L."/>
            <person name="Ma J."/>
        </authorList>
    </citation>
    <scope>NUCLEOTIDE SEQUENCE [LARGE SCALE GENOMIC DNA]</scope>
    <source>
        <strain evidence="10 11">CGMCC 1.12553</strain>
    </source>
</reference>
<evidence type="ECO:0000313" key="10">
    <source>
        <dbReference type="EMBL" id="MFC4360281.1"/>
    </source>
</evidence>
<feature type="transmembrane region" description="Helical" evidence="7">
    <location>
        <begin position="181"/>
        <end position="200"/>
    </location>
</feature>
<evidence type="ECO:0000313" key="11">
    <source>
        <dbReference type="Proteomes" id="UP001595921"/>
    </source>
</evidence>
<dbReference type="EMBL" id="JBHSDS010000017">
    <property type="protein sequence ID" value="MFC4360281.1"/>
    <property type="molecule type" value="Genomic_DNA"/>
</dbReference>
<proteinExistence type="inferred from homology"/>
<keyword evidence="11" id="KW-1185">Reference proteome</keyword>
<keyword evidence="5 7" id="KW-1133">Transmembrane helix</keyword>
<sequence length="561" mass="61880">MQAETVSLTVDFSLIIVTAVTLSYIAQRTGQPTIIAYIFTGIVLGPVFLNVVSETVIVDLMAELGLGFLLFLLGMKMRIDDIREILRPIINIAVWQTILQTALAFAVAWLLGFTLVETVIIALATVFGATPIIVKLLTDKDELSTLPGRIDIGVLIIQDIYLVVLLALLSAESLGSTSEVALSIGTIFALIAGIGAFSYISSKYILPRLFDLVADDQESFLVVGIAWAFLFIAVAEQLDLSIEVGAFLAGLSLAQVSYTSELTERVRPLTDFFMVVFFSSIGLRLAADQLFAYWEEALIASALMMVGNFLIMFGLINYEDFTPETSFIGSINLIQVSEFSLVVGAIAVSRGFVDLDILGFLSLMAIVTMALSTYVINYNYQIWSRVEPYFARFESPDKRDVELRTYRDHAVVIGYDDVTKRVLPRLKESYGDVVVIDRNPGHLEFLQNSPYEYIYGDFKHGELRKAAGIGRAAFVLSSSVEPDVNWTALRDADEDALVFVEADSKTDAVELYRRGATYVIISTALTADQLAATVESYLVDPETFRREITRDRTTLGGEIDG</sequence>
<dbReference type="InterPro" id="IPR036291">
    <property type="entry name" value="NAD(P)-bd_dom_sf"/>
</dbReference>
<dbReference type="Proteomes" id="UP001595921">
    <property type="component" value="Unassembled WGS sequence"/>
</dbReference>
<evidence type="ECO:0000256" key="7">
    <source>
        <dbReference type="SAM" id="Phobius"/>
    </source>
</evidence>
<comment type="similarity">
    <text evidence="2">Belongs to the monovalent cation:proton antiporter 2 (CPA2) transporter (TC 2.A.37) family.</text>
</comment>
<keyword evidence="6 7" id="KW-0472">Membrane</keyword>
<dbReference type="SUPFAM" id="SSF51735">
    <property type="entry name" value="NAD(P)-binding Rossmann-fold domains"/>
    <property type="match status" value="1"/>
</dbReference>
<name>A0ABD5PH84_9EURY</name>
<dbReference type="Gene3D" id="1.20.1530.20">
    <property type="match status" value="1"/>
</dbReference>
<keyword evidence="4 7" id="KW-0812">Transmembrane</keyword>
<organism evidence="10 11">
    <name type="scientific">Halobium salinum</name>
    <dbReference type="NCBI Taxonomy" id="1364940"/>
    <lineage>
        <taxon>Archaea</taxon>
        <taxon>Methanobacteriati</taxon>
        <taxon>Methanobacteriota</taxon>
        <taxon>Stenosarchaea group</taxon>
        <taxon>Halobacteria</taxon>
        <taxon>Halobacteriales</taxon>
        <taxon>Haloferacaceae</taxon>
        <taxon>Halobium</taxon>
    </lineage>
</organism>
<evidence type="ECO:0000256" key="1">
    <source>
        <dbReference type="ARBA" id="ARBA00004141"/>
    </source>
</evidence>
<feature type="transmembrane region" description="Helical" evidence="7">
    <location>
        <begin position="57"/>
        <end position="77"/>
    </location>
</feature>
<dbReference type="RefSeq" id="WP_267620286.1">
    <property type="nucleotide sequence ID" value="NZ_JAODIW010000005.1"/>
</dbReference>
<dbReference type="PANTHER" id="PTHR42751:SF6">
    <property type="entry name" value="CONSERVED INTEGRAL MEMBRANE TRANSPORT PROTEIN-RELATED"/>
    <property type="match status" value="1"/>
</dbReference>
<evidence type="ECO:0000256" key="6">
    <source>
        <dbReference type="ARBA" id="ARBA00023136"/>
    </source>
</evidence>
<dbReference type="AlphaFoldDB" id="A0ABD5PH84"/>
<feature type="domain" description="Cation/H+ exchanger transmembrane" evidence="8">
    <location>
        <begin position="17"/>
        <end position="373"/>
    </location>
</feature>
<comment type="subcellular location">
    <subcellularLocation>
        <location evidence="1">Membrane</location>
        <topology evidence="1">Multi-pass membrane protein</topology>
    </subcellularLocation>
</comment>